<evidence type="ECO:0000256" key="4">
    <source>
        <dbReference type="ARBA" id="ARBA00022989"/>
    </source>
</evidence>
<dbReference type="AlphaFoldDB" id="A0A6L5WZL1"/>
<dbReference type="GO" id="GO:0005886">
    <property type="term" value="C:plasma membrane"/>
    <property type="evidence" value="ECO:0007669"/>
    <property type="project" value="UniProtKB-SubCell"/>
</dbReference>
<reference evidence="7 8" key="1">
    <citation type="submission" date="2019-08" db="EMBL/GenBank/DDBJ databases">
        <title>In-depth cultivation of the pig gut microbiome towards novel bacterial diversity and tailored functional studies.</title>
        <authorList>
            <person name="Wylensek D."/>
            <person name="Hitch T.C.A."/>
            <person name="Clavel T."/>
        </authorList>
    </citation>
    <scope>NUCLEOTIDE SEQUENCE [LARGE SCALE GENOMIC DNA]</scope>
    <source>
        <strain evidence="7 8">Oil+RF-744-WCA-WT-11</strain>
    </source>
</reference>
<evidence type="ECO:0000256" key="3">
    <source>
        <dbReference type="ARBA" id="ARBA00022692"/>
    </source>
</evidence>
<feature type="transmembrane region" description="Helical" evidence="6">
    <location>
        <begin position="89"/>
        <end position="108"/>
    </location>
</feature>
<feature type="transmembrane region" description="Helical" evidence="6">
    <location>
        <begin position="12"/>
        <end position="29"/>
    </location>
</feature>
<evidence type="ECO:0000313" key="8">
    <source>
        <dbReference type="Proteomes" id="UP000481852"/>
    </source>
</evidence>
<evidence type="ECO:0000256" key="1">
    <source>
        <dbReference type="ARBA" id="ARBA00004651"/>
    </source>
</evidence>
<feature type="transmembrane region" description="Helical" evidence="6">
    <location>
        <begin position="146"/>
        <end position="169"/>
    </location>
</feature>
<feature type="transmembrane region" description="Helical" evidence="6">
    <location>
        <begin position="232"/>
        <end position="251"/>
    </location>
</feature>
<keyword evidence="3 6" id="KW-0812">Transmembrane</keyword>
<dbReference type="CDD" id="cd06579">
    <property type="entry name" value="TM_PBP1_transp_AraH_like"/>
    <property type="match status" value="1"/>
</dbReference>
<dbReference type="Pfam" id="PF02653">
    <property type="entry name" value="BPD_transp_2"/>
    <property type="match status" value="1"/>
</dbReference>
<sequence length="352" mass="36979">MSKLKALTHRKLFLPIVSMILVMLINVIYDTATGSAPFSFFYITVKNGVLYGRLIDVLNRGSEIAILAIGMTIVVSASAGTDISVGSVMALYSAVCCVTLAGFGVTNTSTYARPLIVGILLGILVCVLCGAINGFFVAYLNIQPMVATLILWSAGRAIGLLLCNSQYVYIRVPSFRVIGGYIGFLPTPILVVAICITVMTLFLKFTALGTYVQSVGINKKAARIAGFNSARIIFLAYVICGLCAGLAGMVATSRIYSADTNNIGLNMELDAILSVALGGNSLAGGKFSLAGSLIGAYTIQAITTTMYALGVDPAQAPVFKAVVVLIIVVIQAQPVKDFFAARAARKAVKEAA</sequence>
<keyword evidence="8" id="KW-1185">Reference proteome</keyword>
<evidence type="ECO:0000313" key="7">
    <source>
        <dbReference type="EMBL" id="MSS13539.1"/>
    </source>
</evidence>
<feature type="transmembrane region" description="Helical" evidence="6">
    <location>
        <begin position="115"/>
        <end position="140"/>
    </location>
</feature>
<proteinExistence type="predicted"/>
<dbReference type="EMBL" id="VULZ01000001">
    <property type="protein sequence ID" value="MSS13539.1"/>
    <property type="molecule type" value="Genomic_DNA"/>
</dbReference>
<comment type="subcellular location">
    <subcellularLocation>
        <location evidence="1">Cell membrane</location>
        <topology evidence="1">Multi-pass membrane protein</topology>
    </subcellularLocation>
</comment>
<dbReference type="GO" id="GO:0022857">
    <property type="term" value="F:transmembrane transporter activity"/>
    <property type="evidence" value="ECO:0007669"/>
    <property type="project" value="InterPro"/>
</dbReference>
<dbReference type="RefSeq" id="WP_154521555.1">
    <property type="nucleotide sequence ID" value="NZ_JAQYJL010000025.1"/>
</dbReference>
<accession>A0A6L5WZL1</accession>
<organism evidence="7 8">
    <name type="scientific">Porcincola intestinalis</name>
    <dbReference type="NCBI Taxonomy" id="2606632"/>
    <lineage>
        <taxon>Bacteria</taxon>
        <taxon>Bacillati</taxon>
        <taxon>Bacillota</taxon>
        <taxon>Clostridia</taxon>
        <taxon>Lachnospirales</taxon>
        <taxon>Lachnospiraceae</taxon>
        <taxon>Porcincola</taxon>
    </lineage>
</organism>
<keyword evidence="5 6" id="KW-0472">Membrane</keyword>
<keyword evidence="4 6" id="KW-1133">Transmembrane helix</keyword>
<evidence type="ECO:0000256" key="5">
    <source>
        <dbReference type="ARBA" id="ARBA00023136"/>
    </source>
</evidence>
<feature type="transmembrane region" description="Helical" evidence="6">
    <location>
        <begin position="181"/>
        <end position="203"/>
    </location>
</feature>
<evidence type="ECO:0000256" key="2">
    <source>
        <dbReference type="ARBA" id="ARBA00022475"/>
    </source>
</evidence>
<dbReference type="PANTHER" id="PTHR32196">
    <property type="entry name" value="ABC TRANSPORTER PERMEASE PROTEIN YPHD-RELATED-RELATED"/>
    <property type="match status" value="1"/>
</dbReference>
<protein>
    <submittedName>
        <fullName evidence="7">ABC transporter permease</fullName>
    </submittedName>
</protein>
<feature type="transmembrane region" description="Helical" evidence="6">
    <location>
        <begin position="64"/>
        <end position="83"/>
    </location>
</feature>
<dbReference type="Proteomes" id="UP000481852">
    <property type="component" value="Unassembled WGS sequence"/>
</dbReference>
<dbReference type="PANTHER" id="PTHR32196:SF19">
    <property type="entry name" value="GALACTOFURANOSE TRANSPORTER PERMEASE PROTEIN YTFT"/>
    <property type="match status" value="1"/>
</dbReference>
<name>A0A6L5WZL1_9FIRM</name>
<gene>
    <name evidence="7" type="ORF">FYJ35_00470</name>
</gene>
<evidence type="ECO:0000256" key="6">
    <source>
        <dbReference type="SAM" id="Phobius"/>
    </source>
</evidence>
<dbReference type="InterPro" id="IPR001851">
    <property type="entry name" value="ABC_transp_permease"/>
</dbReference>
<comment type="caution">
    <text evidence="7">The sequence shown here is derived from an EMBL/GenBank/DDBJ whole genome shotgun (WGS) entry which is preliminary data.</text>
</comment>
<keyword evidence="2" id="KW-1003">Cell membrane</keyword>